<name>U4LCC2_PYROM</name>
<evidence type="ECO:0000313" key="2">
    <source>
        <dbReference type="EMBL" id="CCX16486.1"/>
    </source>
</evidence>
<reference evidence="2 3" key="1">
    <citation type="journal article" date="2013" name="PLoS Genet.">
        <title>The genome and development-dependent transcriptomes of Pyronema confluens: a window into fungal evolution.</title>
        <authorList>
            <person name="Traeger S."/>
            <person name="Altegoer F."/>
            <person name="Freitag M."/>
            <person name="Gabaldon T."/>
            <person name="Kempken F."/>
            <person name="Kumar A."/>
            <person name="Marcet-Houben M."/>
            <person name="Poggeler S."/>
            <person name="Stajich J.E."/>
            <person name="Nowrousian M."/>
        </authorList>
    </citation>
    <scope>NUCLEOTIDE SEQUENCE [LARGE SCALE GENOMIC DNA]</scope>
    <source>
        <strain evidence="3">CBS 100304</strain>
        <tissue evidence="2">Vegetative mycelium</tissue>
    </source>
</reference>
<feature type="transmembrane region" description="Helical" evidence="1">
    <location>
        <begin position="29"/>
        <end position="51"/>
    </location>
</feature>
<accession>U4LCC2</accession>
<evidence type="ECO:0000313" key="3">
    <source>
        <dbReference type="Proteomes" id="UP000018144"/>
    </source>
</evidence>
<dbReference type="Proteomes" id="UP000018144">
    <property type="component" value="Unassembled WGS sequence"/>
</dbReference>
<dbReference type="EMBL" id="HF936418">
    <property type="protein sequence ID" value="CCX16486.1"/>
    <property type="molecule type" value="Genomic_DNA"/>
</dbReference>
<keyword evidence="1" id="KW-1133">Transmembrane helix</keyword>
<proteinExistence type="predicted"/>
<sequence>MKTYSRFPSLLISLKSSESLTEVLWKFHLSSPLSFFGLSFGVASASVALRLSTLRLRSQRQHGMSFHLLTS</sequence>
<keyword evidence="1" id="KW-0472">Membrane</keyword>
<evidence type="ECO:0000256" key="1">
    <source>
        <dbReference type="SAM" id="Phobius"/>
    </source>
</evidence>
<keyword evidence="3" id="KW-1185">Reference proteome</keyword>
<gene>
    <name evidence="2" type="ORF">PCON_03129</name>
</gene>
<organism evidence="2 3">
    <name type="scientific">Pyronema omphalodes (strain CBS 100304)</name>
    <name type="common">Pyronema confluens</name>
    <dbReference type="NCBI Taxonomy" id="1076935"/>
    <lineage>
        <taxon>Eukaryota</taxon>
        <taxon>Fungi</taxon>
        <taxon>Dikarya</taxon>
        <taxon>Ascomycota</taxon>
        <taxon>Pezizomycotina</taxon>
        <taxon>Pezizomycetes</taxon>
        <taxon>Pezizales</taxon>
        <taxon>Pyronemataceae</taxon>
        <taxon>Pyronema</taxon>
    </lineage>
</organism>
<protein>
    <submittedName>
        <fullName evidence="2">Uncharacterized protein</fullName>
    </submittedName>
</protein>
<keyword evidence="1" id="KW-0812">Transmembrane</keyword>
<dbReference type="AlphaFoldDB" id="U4LCC2"/>